<gene>
    <name evidence="2" type="ORF">EUA98_03915</name>
</gene>
<keyword evidence="1" id="KW-0472">Membrane</keyword>
<evidence type="ECO:0000313" key="2">
    <source>
        <dbReference type="EMBL" id="RYV52359.1"/>
    </source>
</evidence>
<organism evidence="2 3">
    <name type="scientific">Pengzhenrongella frigida</name>
    <dbReference type="NCBI Taxonomy" id="1259133"/>
    <lineage>
        <taxon>Bacteria</taxon>
        <taxon>Bacillati</taxon>
        <taxon>Actinomycetota</taxon>
        <taxon>Actinomycetes</taxon>
        <taxon>Micrococcales</taxon>
        <taxon>Pengzhenrongella</taxon>
    </lineage>
</organism>
<feature type="transmembrane region" description="Helical" evidence="1">
    <location>
        <begin position="120"/>
        <end position="144"/>
    </location>
</feature>
<keyword evidence="1" id="KW-0812">Transmembrane</keyword>
<dbReference type="InterPro" id="IPR009339">
    <property type="entry name" value="DUF998"/>
</dbReference>
<name>A0A4Q5N2I4_9MICO</name>
<dbReference type="AlphaFoldDB" id="A0A4Q5N2I4"/>
<sequence>MSFVTWEKRWAWPDPNVTAVVQPNHAGLWWGTSFSVSGRWRRAGGTTVTWMPPTPPSSLPRRAVPALPRRAVPALPLWAVPAALLAPIGMIGGWTVAAAVQGEGFDPVRDTISALATQAAVAPAIMTAGLALTAVGHVASAVALRPAARPGRLLLAVGGVATALVAALPVDAHPRAHGISAAVAFGALSVWPAAAGRRGANGPLSPVAGAVVTGGLLVLLGWFVVELQSVGSAGAATGLAERAVAGAQSLVPLALVVALRLRSGRS</sequence>
<feature type="transmembrane region" description="Helical" evidence="1">
    <location>
        <begin position="77"/>
        <end position="100"/>
    </location>
</feature>
<evidence type="ECO:0000313" key="3">
    <source>
        <dbReference type="Proteomes" id="UP000293764"/>
    </source>
</evidence>
<keyword evidence="3" id="KW-1185">Reference proteome</keyword>
<comment type="caution">
    <text evidence="2">The sequence shown here is derived from an EMBL/GenBank/DDBJ whole genome shotgun (WGS) entry which is preliminary data.</text>
</comment>
<feature type="transmembrane region" description="Helical" evidence="1">
    <location>
        <begin position="245"/>
        <end position="261"/>
    </location>
</feature>
<evidence type="ECO:0000256" key="1">
    <source>
        <dbReference type="SAM" id="Phobius"/>
    </source>
</evidence>
<feature type="transmembrane region" description="Helical" evidence="1">
    <location>
        <begin position="176"/>
        <end position="195"/>
    </location>
</feature>
<keyword evidence="1" id="KW-1133">Transmembrane helix</keyword>
<accession>A0A4Q5N2I4</accession>
<proteinExistence type="predicted"/>
<protein>
    <submittedName>
        <fullName evidence="2">DUF998 domain-containing protein</fullName>
    </submittedName>
</protein>
<dbReference type="Pfam" id="PF06197">
    <property type="entry name" value="DUF998"/>
    <property type="match status" value="1"/>
</dbReference>
<feature type="transmembrane region" description="Helical" evidence="1">
    <location>
        <begin position="207"/>
        <end position="225"/>
    </location>
</feature>
<dbReference type="OrthoDB" id="5118673at2"/>
<feature type="transmembrane region" description="Helical" evidence="1">
    <location>
        <begin position="153"/>
        <end position="170"/>
    </location>
</feature>
<dbReference type="EMBL" id="SDWW01000006">
    <property type="protein sequence ID" value="RYV52359.1"/>
    <property type="molecule type" value="Genomic_DNA"/>
</dbReference>
<reference evidence="2 3" key="1">
    <citation type="submission" date="2019-01" db="EMBL/GenBank/DDBJ databases">
        <title>Novel species of Cellulomonas.</title>
        <authorList>
            <person name="Liu Q."/>
            <person name="Xin Y.-H."/>
        </authorList>
    </citation>
    <scope>NUCLEOTIDE SEQUENCE [LARGE SCALE GENOMIC DNA]</scope>
    <source>
        <strain evidence="2 3">HLT2-17</strain>
    </source>
</reference>
<dbReference type="Proteomes" id="UP000293764">
    <property type="component" value="Unassembled WGS sequence"/>
</dbReference>